<reference evidence="3 4" key="1">
    <citation type="submission" date="2018-08" db="EMBL/GenBank/DDBJ databases">
        <title>A genome reference for cultivated species of the human gut microbiota.</title>
        <authorList>
            <person name="Zou Y."/>
            <person name="Xue W."/>
            <person name="Luo G."/>
        </authorList>
    </citation>
    <scope>NUCLEOTIDE SEQUENCE [LARGE SCALE GENOMIC DNA]</scope>
    <source>
        <strain evidence="3 4">OM08-12AT</strain>
    </source>
</reference>
<comment type="caution">
    <text evidence="3">The sequence shown here is derived from an EMBL/GenBank/DDBJ whole genome shotgun (WGS) entry which is preliminary data.</text>
</comment>
<evidence type="ECO:0000259" key="2">
    <source>
        <dbReference type="Pfam" id="PF01935"/>
    </source>
</evidence>
<protein>
    <submittedName>
        <fullName evidence="3">DUF87 domain-containing protein</fullName>
    </submittedName>
</protein>
<gene>
    <name evidence="3" type="ORF">DXC13_09280</name>
</gene>
<dbReference type="Pfam" id="PF01935">
    <property type="entry name" value="DUF87"/>
    <property type="match status" value="1"/>
</dbReference>
<organism evidence="3 4">
    <name type="scientific">Agathobacter rectalis</name>
    <dbReference type="NCBI Taxonomy" id="39491"/>
    <lineage>
        <taxon>Bacteria</taxon>
        <taxon>Bacillati</taxon>
        <taxon>Bacillota</taxon>
        <taxon>Clostridia</taxon>
        <taxon>Lachnospirales</taxon>
        <taxon>Lachnospiraceae</taxon>
        <taxon>Agathobacter</taxon>
    </lineage>
</organism>
<evidence type="ECO:0000313" key="4">
    <source>
        <dbReference type="Proteomes" id="UP000260717"/>
    </source>
</evidence>
<proteinExistence type="predicted"/>
<dbReference type="InterPro" id="IPR002789">
    <property type="entry name" value="HerA_central"/>
</dbReference>
<dbReference type="SUPFAM" id="SSF52540">
    <property type="entry name" value="P-loop containing nucleoside triphosphate hydrolases"/>
    <property type="match status" value="1"/>
</dbReference>
<dbReference type="Proteomes" id="UP000260717">
    <property type="component" value="Unassembled WGS sequence"/>
</dbReference>
<keyword evidence="1" id="KW-0812">Transmembrane</keyword>
<dbReference type="EMBL" id="QSTI01000013">
    <property type="protein sequence ID" value="RGM48726.1"/>
    <property type="molecule type" value="Genomic_DNA"/>
</dbReference>
<keyword evidence="1" id="KW-0472">Membrane</keyword>
<dbReference type="PANTHER" id="PTHR42957">
    <property type="entry name" value="HELICASE MJ1565-RELATED"/>
    <property type="match status" value="1"/>
</dbReference>
<keyword evidence="1" id="KW-1133">Transmembrane helix</keyword>
<evidence type="ECO:0000256" key="1">
    <source>
        <dbReference type="SAM" id="Phobius"/>
    </source>
</evidence>
<dbReference type="InterPro" id="IPR027417">
    <property type="entry name" value="P-loop_NTPase"/>
</dbReference>
<name>A0A3E4X2L9_9FIRM</name>
<dbReference type="AlphaFoldDB" id="A0A3E4X2L9"/>
<feature type="domain" description="Helicase HerA central" evidence="2">
    <location>
        <begin position="429"/>
        <end position="520"/>
    </location>
</feature>
<dbReference type="InterPro" id="IPR008571">
    <property type="entry name" value="HerA-like"/>
</dbReference>
<dbReference type="PANTHER" id="PTHR42957:SF1">
    <property type="entry name" value="HELICASE MJ1565-RELATED"/>
    <property type="match status" value="1"/>
</dbReference>
<evidence type="ECO:0000313" key="3">
    <source>
        <dbReference type="EMBL" id="RGM48726.1"/>
    </source>
</evidence>
<feature type="transmembrane region" description="Helical" evidence="1">
    <location>
        <begin position="12"/>
        <end position="36"/>
    </location>
</feature>
<dbReference type="RefSeq" id="WP_117715098.1">
    <property type="nucleotide sequence ID" value="NZ_QSTI01000013.1"/>
</dbReference>
<feature type="transmembrane region" description="Helical" evidence="1">
    <location>
        <begin position="42"/>
        <end position="59"/>
    </location>
</feature>
<sequence length="758" mass="84863">MKRQLSQLQRLLAAGIYIFIIVMIYGLLNGGIADILNQSEAASVWFFSGILLIIMGMYVTEPYFSSPTDTLSNSISLILVLLAITNRQELKGYVELLVYAVCMFILSIFHMIVKNYNEKAKRISFWCLKHLGSSKTMFSVVYLVSAFSFFRDNIPMLFAAIALWICMVPIGLVEGIIAKFSQLMGIIKEKDIDSCIGVAIKNSESNLYTISVPKTDKKEKLVSLSRNSVYAVKVDSDSYSLGIETQRKNLIDSIWISIMLLDDAELEITLNDLEDIGININYTENLGAAHVLNEGKIKQSILEQLKSSTIFKERDDFIGFVLPESNVSTIRFNTCKIDETRLTEGTIVKTHIAGSEVLYQVFNGITKIASNSADSEYGYMCAVARKLGHYDVEHHEIKHVNWTPKVYEPVYLCKVKRNVDLQEIATTSIGRLPGSDMSIPIKNINALVTHNTAVLGILGVGKSCLTFELIKKVVAAGIKVICLDITNQYASNNGLYRYIPETKIVSDLLQCKIDELETQSRRTGTSDSKSSWGNVEKFKKLMESEVSGFIDANNKSVMVLNPEKYIVRRAATDFKITELKDVSLVEKVQIISEIVLKKCMDLGQIDKARCCVVYEEAHSLTPEFNSVVVKDDNSHANGTAKVILQGRKYGLGCIIVTQRTANVTKSILNQCNTIFALRVFDDTGKSFLENYIGKDYSDTLPTLEERHAIAIGKGIGLKQPVILQLNDMKYLQTYEGEEEIVEKNEYIDVETEEITPNL</sequence>
<dbReference type="Gene3D" id="3.40.50.300">
    <property type="entry name" value="P-loop containing nucleotide triphosphate hydrolases"/>
    <property type="match status" value="2"/>
</dbReference>
<feature type="transmembrane region" description="Helical" evidence="1">
    <location>
        <begin position="93"/>
        <end position="113"/>
    </location>
</feature>
<feature type="transmembrane region" description="Helical" evidence="1">
    <location>
        <begin position="156"/>
        <end position="178"/>
    </location>
</feature>
<accession>A0A3E4X2L9</accession>